<dbReference type="AlphaFoldDB" id="A0A2V1B0K8"/>
<evidence type="ECO:0000313" key="7">
    <source>
        <dbReference type="EMBL" id="PVH22661.1"/>
    </source>
</evidence>
<dbReference type="InterPro" id="IPR003653">
    <property type="entry name" value="Peptidase_C48_C"/>
</dbReference>
<dbReference type="STRING" id="45357.A0A2V1B0K8"/>
<comment type="similarity">
    <text evidence="1">Belongs to the peptidase C48 family.</text>
</comment>
<keyword evidence="8" id="KW-1185">Reference proteome</keyword>
<feature type="domain" description="Ubiquitin-like protease family profile" evidence="6">
    <location>
        <begin position="147"/>
        <end position="321"/>
    </location>
</feature>
<keyword evidence="2" id="KW-0645">Protease</keyword>
<dbReference type="RefSeq" id="XP_025343601.1">
    <property type="nucleotide sequence ID" value="XM_025488834.1"/>
</dbReference>
<reference evidence="7 8" key="1">
    <citation type="submission" date="2017-12" db="EMBL/GenBank/DDBJ databases">
        <title>Genome Sequence of a Multidrug-Resistant Candida haemulonii Isolate from a Patient with Chronic Leg Ulcers in Israel.</title>
        <authorList>
            <person name="Chow N.A."/>
            <person name="Gade L."/>
            <person name="Batra D."/>
            <person name="Rowe L.A."/>
            <person name="Ben-Ami R."/>
            <person name="Loparev V.N."/>
            <person name="Litvintseva A.P."/>
        </authorList>
    </citation>
    <scope>NUCLEOTIDE SEQUENCE [LARGE SCALE GENOMIC DNA]</scope>
    <source>
        <strain evidence="7 8">B11899</strain>
    </source>
</reference>
<dbReference type="InterPro" id="IPR044613">
    <property type="entry name" value="Nep1/2-like"/>
</dbReference>
<feature type="region of interest" description="Disordered" evidence="5">
    <location>
        <begin position="1"/>
        <end position="21"/>
    </location>
</feature>
<evidence type="ECO:0000256" key="2">
    <source>
        <dbReference type="ARBA" id="ARBA00022670"/>
    </source>
</evidence>
<evidence type="ECO:0000256" key="1">
    <source>
        <dbReference type="ARBA" id="ARBA00005234"/>
    </source>
</evidence>
<feature type="region of interest" description="Disordered" evidence="5">
    <location>
        <begin position="39"/>
        <end position="96"/>
    </location>
</feature>
<dbReference type="GO" id="GO:0006508">
    <property type="term" value="P:proteolysis"/>
    <property type="evidence" value="ECO:0007669"/>
    <property type="project" value="UniProtKB-KW"/>
</dbReference>
<proteinExistence type="inferred from homology"/>
<dbReference type="Gene3D" id="3.40.395.10">
    <property type="entry name" value="Adenoviral Proteinase, Chain A"/>
    <property type="match status" value="1"/>
</dbReference>
<evidence type="ECO:0000313" key="8">
    <source>
        <dbReference type="Proteomes" id="UP000244309"/>
    </source>
</evidence>
<gene>
    <name evidence="7" type="ORF">CXQ85_005235</name>
</gene>
<dbReference type="GeneID" id="37010565"/>
<dbReference type="PANTHER" id="PTHR46468">
    <property type="entry name" value="SENTRIN-SPECIFIC PROTEASE 8"/>
    <property type="match status" value="1"/>
</dbReference>
<feature type="compositionally biased region" description="Low complexity" evidence="5">
    <location>
        <begin position="46"/>
        <end position="64"/>
    </location>
</feature>
<dbReference type="InterPro" id="IPR038765">
    <property type="entry name" value="Papain-like_cys_pep_sf"/>
</dbReference>
<dbReference type="GO" id="GO:0008234">
    <property type="term" value="F:cysteine-type peptidase activity"/>
    <property type="evidence" value="ECO:0007669"/>
    <property type="project" value="UniProtKB-KW"/>
</dbReference>
<protein>
    <recommendedName>
        <fullName evidence="6">Ubiquitin-like protease family profile domain-containing protein</fullName>
    </recommendedName>
</protein>
<keyword evidence="4" id="KW-0788">Thiol protease</keyword>
<evidence type="ECO:0000256" key="4">
    <source>
        <dbReference type="ARBA" id="ARBA00022807"/>
    </source>
</evidence>
<dbReference type="Proteomes" id="UP000244309">
    <property type="component" value="Unassembled WGS sequence"/>
</dbReference>
<organism evidence="7 8">
    <name type="scientific">Candidozyma haemuli</name>
    <dbReference type="NCBI Taxonomy" id="45357"/>
    <lineage>
        <taxon>Eukaryota</taxon>
        <taxon>Fungi</taxon>
        <taxon>Dikarya</taxon>
        <taxon>Ascomycota</taxon>
        <taxon>Saccharomycotina</taxon>
        <taxon>Pichiomycetes</taxon>
        <taxon>Metschnikowiaceae</taxon>
        <taxon>Candidozyma</taxon>
    </lineage>
</organism>
<dbReference type="GO" id="GO:0000338">
    <property type="term" value="P:protein deneddylation"/>
    <property type="evidence" value="ECO:0007669"/>
    <property type="project" value="TreeGrafter"/>
</dbReference>
<dbReference type="OrthoDB" id="5065855at2759"/>
<evidence type="ECO:0000259" key="6">
    <source>
        <dbReference type="PROSITE" id="PS50600"/>
    </source>
</evidence>
<dbReference type="EMBL" id="PKFO01000008">
    <property type="protein sequence ID" value="PVH22661.1"/>
    <property type="molecule type" value="Genomic_DNA"/>
</dbReference>
<evidence type="ECO:0000256" key="5">
    <source>
        <dbReference type="SAM" id="MobiDB-lite"/>
    </source>
</evidence>
<dbReference type="PANTHER" id="PTHR46468:SF1">
    <property type="entry name" value="SENTRIN-SPECIFIC PROTEASE 8"/>
    <property type="match status" value="1"/>
</dbReference>
<dbReference type="PROSITE" id="PS50600">
    <property type="entry name" value="ULP_PROTEASE"/>
    <property type="match status" value="1"/>
</dbReference>
<accession>A0A2V1B0K8</accession>
<dbReference type="VEuPathDB" id="FungiDB:CXQ85_005235"/>
<evidence type="ECO:0000256" key="3">
    <source>
        <dbReference type="ARBA" id="ARBA00022801"/>
    </source>
</evidence>
<name>A0A2V1B0K8_9ASCO</name>
<comment type="caution">
    <text evidence="7">The sequence shown here is derived from an EMBL/GenBank/DDBJ whole genome shotgun (WGS) entry which is preliminary data.</text>
</comment>
<keyword evidence="3" id="KW-0378">Hydrolase</keyword>
<dbReference type="Pfam" id="PF02902">
    <property type="entry name" value="Peptidase_C48"/>
    <property type="match status" value="1"/>
</dbReference>
<dbReference type="SUPFAM" id="SSF54001">
    <property type="entry name" value="Cysteine proteinases"/>
    <property type="match status" value="1"/>
</dbReference>
<sequence>MIVLDPHRGFSFVPNQHTKQEKVHSNGFDRLCWDEHLDPQEDDASESSAAATSVSESSTQASDVTESEDVSSPRKLTRKMKKELKSQKKASARKLRSAKKGLTEAFIDTDFNEYTARQQIKKLHDRILKKNVSPDPTDFKVFHYESVAFYKSDVDHLVPGEWLNDNNIALVYELLTHTFLKSIPFGHEILLLYPSLVQLFLHYPVIEEVSAILPQKELAKSKFLFIPFNFVDSSIDLEDANNGDHWALCVLSIMEKRLYVFDSMSSEDDHDGEKLLAQLAKRLQAAIFKPHDTLSVLKMPCDQQDNFDDCGVFCIMFTIYLVSLLISEEPVDW</sequence>
<feature type="compositionally biased region" description="Basic residues" evidence="5">
    <location>
        <begin position="75"/>
        <end position="96"/>
    </location>
</feature>
<dbReference type="GO" id="GO:0019784">
    <property type="term" value="F:deNEDDylase activity"/>
    <property type="evidence" value="ECO:0007669"/>
    <property type="project" value="InterPro"/>
</dbReference>